<dbReference type="PANTHER" id="PTHR34136:SF1">
    <property type="entry name" value="UDP-N-ACETYL-D-MANNOSAMINURONIC ACID TRANSFERASE"/>
    <property type="match status" value="1"/>
</dbReference>
<dbReference type="GO" id="GO:0047244">
    <property type="term" value="F:N-acetylglucosaminyldiphosphoundecaprenol N-acetyl-beta-D-mannosaminyltransferase activity"/>
    <property type="evidence" value="ECO:0007669"/>
    <property type="project" value="UniProtKB-EC"/>
</dbReference>
<keyword evidence="2 3" id="KW-0808">Transferase</keyword>
<organism evidence="3">
    <name type="scientific">hydrothermal vent metagenome</name>
    <dbReference type="NCBI Taxonomy" id="652676"/>
    <lineage>
        <taxon>unclassified sequences</taxon>
        <taxon>metagenomes</taxon>
        <taxon>ecological metagenomes</taxon>
    </lineage>
</organism>
<dbReference type="CDD" id="cd06533">
    <property type="entry name" value="Glyco_transf_WecG_TagA"/>
    <property type="match status" value="1"/>
</dbReference>
<dbReference type="AlphaFoldDB" id="A0A3B1C6D9"/>
<dbReference type="InterPro" id="IPR004629">
    <property type="entry name" value="WecG_TagA_CpsF"/>
</dbReference>
<dbReference type="PANTHER" id="PTHR34136">
    <property type="match status" value="1"/>
</dbReference>
<dbReference type="NCBIfam" id="TIGR00696">
    <property type="entry name" value="wecG_tagA_cpsF"/>
    <property type="match status" value="1"/>
</dbReference>
<dbReference type="EMBL" id="UOGE01000073">
    <property type="protein sequence ID" value="VAX22211.1"/>
    <property type="molecule type" value="Genomic_DNA"/>
</dbReference>
<keyword evidence="1 3" id="KW-0328">Glycosyltransferase</keyword>
<protein>
    <submittedName>
        <fullName evidence="3">N-acetylmannosaminyltransferase</fullName>
        <ecNumber evidence="3">2.4.1.187</ecNumber>
    </submittedName>
</protein>
<gene>
    <name evidence="3" type="ORF">MNBD_NITROSPINAE02-1492</name>
</gene>
<evidence type="ECO:0000256" key="2">
    <source>
        <dbReference type="ARBA" id="ARBA00022679"/>
    </source>
</evidence>
<reference evidence="3" key="1">
    <citation type="submission" date="2018-06" db="EMBL/GenBank/DDBJ databases">
        <authorList>
            <person name="Zhirakovskaya E."/>
        </authorList>
    </citation>
    <scope>NUCLEOTIDE SEQUENCE</scope>
</reference>
<name>A0A3B1C6D9_9ZZZZ</name>
<proteinExistence type="predicted"/>
<evidence type="ECO:0000313" key="3">
    <source>
        <dbReference type="EMBL" id="VAX22211.1"/>
    </source>
</evidence>
<dbReference type="Pfam" id="PF03808">
    <property type="entry name" value="Glyco_tran_WecG"/>
    <property type="match status" value="1"/>
</dbReference>
<dbReference type="EC" id="2.4.1.187" evidence="3"/>
<accession>A0A3B1C6D9</accession>
<sequence>MTKFSKAPDIGKHIDMNKSALHKVNVLGTGVTVCDYDSATEQIVKLGLKRQSSAVTASATHLLLEAWRSEKLRARINLFDIVTPDGQPVRWGQNLVGKAGLKERVSGPELTIRLCRRAAASGLKIFLYGSTERVVQTMKKNLSDQIEGLDFVGIQPSRFRPATPEEDQADIDMINASGAHICFVGLGCPRQENWAYEHLGSVNAVMICVGAAFDFHAGLLARAPGWMQDYGLEWLFRLIREPRRLWARYAVNNPLYLYLLFLQYTGLKKFPIVISKSIAD</sequence>
<evidence type="ECO:0000256" key="1">
    <source>
        <dbReference type="ARBA" id="ARBA00022676"/>
    </source>
</evidence>